<dbReference type="OrthoDB" id="4035289at2"/>
<dbReference type="PROSITE" id="PS51462">
    <property type="entry name" value="NUDIX"/>
    <property type="match status" value="1"/>
</dbReference>
<dbReference type="Pfam" id="PF00293">
    <property type="entry name" value="NUDIX"/>
    <property type="match status" value="1"/>
</dbReference>
<name>D5SJ52_STRCL</name>
<proteinExistence type="predicted"/>
<dbReference type="CDD" id="cd04678">
    <property type="entry name" value="NUDIX_MTH2_Nudt15"/>
    <property type="match status" value="1"/>
</dbReference>
<keyword evidence="2" id="KW-0378">Hydrolase</keyword>
<dbReference type="GeneID" id="93734854"/>
<dbReference type="SUPFAM" id="SSF55811">
    <property type="entry name" value="Nudix"/>
    <property type="match status" value="1"/>
</dbReference>
<dbReference type="RefSeq" id="WP_003963106.1">
    <property type="nucleotide sequence ID" value="NZ_CM000914.1"/>
</dbReference>
<dbReference type="EMBL" id="CM000914">
    <property type="protein sequence ID" value="EFG03945.2"/>
    <property type="molecule type" value="Genomic_DNA"/>
</dbReference>
<gene>
    <name evidence="4" type="ORF">SCLAV_p0455</name>
</gene>
<dbReference type="SUPFAM" id="SSF53335">
    <property type="entry name" value="S-adenosyl-L-methionine-dependent methyltransferases"/>
    <property type="match status" value="1"/>
</dbReference>
<dbReference type="AlphaFoldDB" id="D5SJ52"/>
<accession>D5SJ52</accession>
<dbReference type="InterPro" id="IPR020084">
    <property type="entry name" value="NUDIX_hydrolase_CS"/>
</dbReference>
<dbReference type="PANTHER" id="PTHR43046:SF14">
    <property type="entry name" value="MUTT_NUDIX FAMILY PROTEIN"/>
    <property type="match status" value="1"/>
</dbReference>
<comment type="cofactor">
    <cofactor evidence="1">
        <name>Mg(2+)</name>
        <dbReference type="ChEBI" id="CHEBI:18420"/>
    </cofactor>
</comment>
<dbReference type="CDD" id="cd02440">
    <property type="entry name" value="AdoMet_MTases"/>
    <property type="match status" value="1"/>
</dbReference>
<feature type="domain" description="Nudix hydrolase" evidence="3">
    <location>
        <begin position="204"/>
        <end position="331"/>
    </location>
</feature>
<dbReference type="InterPro" id="IPR000086">
    <property type="entry name" value="NUDIX_hydrolase_dom"/>
</dbReference>
<dbReference type="Proteomes" id="UP000002357">
    <property type="component" value="Plasmid pSCL4"/>
</dbReference>
<organism evidence="4 5">
    <name type="scientific">Streptomyces clavuligerus</name>
    <dbReference type="NCBI Taxonomy" id="1901"/>
    <lineage>
        <taxon>Bacteria</taxon>
        <taxon>Bacillati</taxon>
        <taxon>Actinomycetota</taxon>
        <taxon>Actinomycetes</taxon>
        <taxon>Kitasatosporales</taxon>
        <taxon>Streptomycetaceae</taxon>
        <taxon>Streptomyces</taxon>
    </lineage>
</organism>
<dbReference type="GO" id="GO:0016787">
    <property type="term" value="F:hydrolase activity"/>
    <property type="evidence" value="ECO:0007669"/>
    <property type="project" value="UniProtKB-KW"/>
</dbReference>
<dbReference type="InterPro" id="IPR029063">
    <property type="entry name" value="SAM-dependent_MTases_sf"/>
</dbReference>
<evidence type="ECO:0000256" key="1">
    <source>
        <dbReference type="ARBA" id="ARBA00001946"/>
    </source>
</evidence>
<reference evidence="4 5" key="1">
    <citation type="journal article" date="2010" name="Genome Biol. Evol.">
        <title>The sequence of a 1.8-mb bacterial linear plasmid reveals a rich evolutionary reservoir of secondary metabolic pathways.</title>
        <authorList>
            <person name="Medema M.H."/>
            <person name="Trefzer A."/>
            <person name="Kovalchuk A."/>
            <person name="van den Berg M."/>
            <person name="Mueller U."/>
            <person name="Heijne W."/>
            <person name="Wu L."/>
            <person name="Alam M.T."/>
            <person name="Ronning C.M."/>
            <person name="Nierman W.C."/>
            <person name="Bovenberg R.A.L."/>
            <person name="Breitling R."/>
            <person name="Takano E."/>
        </authorList>
    </citation>
    <scope>NUCLEOTIDE SEQUENCE [LARGE SCALE GENOMIC DNA]</scope>
    <source>
        <strain evidence="5">ATCC 27064 / DSM 738 / JCM 4710 / NBRC 13307 / NCIMB 12785 / NRRL 3585 / VKM Ac-602</strain>
        <plasmid evidence="4">pSCL4</plasmid>
    </source>
</reference>
<dbReference type="eggNOG" id="COG1051">
    <property type="taxonomic scope" value="Bacteria"/>
</dbReference>
<dbReference type="Gene3D" id="3.90.79.10">
    <property type="entry name" value="Nucleoside Triphosphate Pyrophosphohydrolase"/>
    <property type="match status" value="1"/>
</dbReference>
<dbReference type="eggNOG" id="COG0500">
    <property type="taxonomic scope" value="Bacteria"/>
</dbReference>
<evidence type="ECO:0000313" key="4">
    <source>
        <dbReference type="EMBL" id="EFG03945.2"/>
    </source>
</evidence>
<evidence type="ECO:0000313" key="5">
    <source>
        <dbReference type="Proteomes" id="UP000002357"/>
    </source>
</evidence>
<dbReference type="PANTHER" id="PTHR43046">
    <property type="entry name" value="GDP-MANNOSE MANNOSYL HYDROLASE"/>
    <property type="match status" value="1"/>
</dbReference>
<keyword evidence="4" id="KW-0614">Plasmid</keyword>
<dbReference type="Gene3D" id="3.40.50.150">
    <property type="entry name" value="Vaccinia Virus protein VP39"/>
    <property type="match status" value="1"/>
</dbReference>
<dbReference type="PROSITE" id="PS00893">
    <property type="entry name" value="NUDIX_BOX"/>
    <property type="match status" value="1"/>
</dbReference>
<keyword evidence="5" id="KW-1185">Reference proteome</keyword>
<sequence>MGYVTQTAWEEHFAQGKGFRPLGDGERALLAGHVPVPEGGGRALDVGAGTGELAAHLAATGYRVDAVDYADAAHARAEDEHPGDGRVRRLTLDIEHGDWSELEPAYALITLRLVVAFIGDRTRTLHGLGKRLAPGGVLVVITPLAAATRPEQRSIALDEDEITLLAEGWERVERLDADGLVMLVLRGPRHRHTQAVERRGVVSGPALAAALAVVTDGAGRVLLGRSRRGMWEAPCGKIDGAEDFAAAAVRELAEETGLVARAADTEVIAPLHDAFQGVPRLTVVVRITAWSGTLTNPEPHLFTRWEWHHPDNLACIGQVFTPALHSLDAVWPGIVPSLPPVTSYPIATAEYA</sequence>
<dbReference type="Pfam" id="PF13489">
    <property type="entry name" value="Methyltransf_23"/>
    <property type="match status" value="1"/>
</dbReference>
<evidence type="ECO:0000256" key="2">
    <source>
        <dbReference type="ARBA" id="ARBA00022801"/>
    </source>
</evidence>
<geneLocation type="plasmid" evidence="4 5">
    <name>pSCL4</name>
</geneLocation>
<evidence type="ECO:0000259" key="3">
    <source>
        <dbReference type="PROSITE" id="PS51462"/>
    </source>
</evidence>
<dbReference type="InterPro" id="IPR015797">
    <property type="entry name" value="NUDIX_hydrolase-like_dom_sf"/>
</dbReference>
<protein>
    <submittedName>
        <fullName evidence="4">MutT-family protein</fullName>
    </submittedName>
</protein>